<dbReference type="InParanoid" id="F0VK16"/>
<name>F0VK16_NEOCL</name>
<keyword evidence="6" id="KW-1185">Reference proteome</keyword>
<dbReference type="OrthoDB" id="5588846at2759"/>
<dbReference type="EMBL" id="FR823391">
    <property type="protein sequence ID" value="CBZ54061.1"/>
    <property type="molecule type" value="Genomic_DNA"/>
</dbReference>
<feature type="region of interest" description="Disordered" evidence="3">
    <location>
        <begin position="1"/>
        <end position="24"/>
    </location>
</feature>
<dbReference type="Proteomes" id="UP000007494">
    <property type="component" value="Chromosome X"/>
</dbReference>
<accession>F0VK16</accession>
<dbReference type="AlphaFoldDB" id="F0VK16"/>
<feature type="region of interest" description="Disordered" evidence="3">
    <location>
        <begin position="200"/>
        <end position="222"/>
    </location>
</feature>
<keyword evidence="2" id="KW-0677">Repeat</keyword>
<proteinExistence type="predicted"/>
<dbReference type="PROSITE" id="PS50919">
    <property type="entry name" value="MIR"/>
    <property type="match status" value="1"/>
</dbReference>
<feature type="compositionally biased region" description="Low complexity" evidence="3">
    <location>
        <begin position="1"/>
        <end position="23"/>
    </location>
</feature>
<evidence type="ECO:0000256" key="3">
    <source>
        <dbReference type="SAM" id="MobiDB-lite"/>
    </source>
</evidence>
<dbReference type="GeneID" id="13442041"/>
<dbReference type="InterPro" id="IPR016093">
    <property type="entry name" value="MIR_motif"/>
</dbReference>
<dbReference type="eggNOG" id="ENOG502SF5Z">
    <property type="taxonomic scope" value="Eukaryota"/>
</dbReference>
<dbReference type="VEuPathDB" id="ToxoDB:NCLIV_044950"/>
<sequence>MAPSLESQWPSSSLSSSFFLPTSRCSGRRRSVSASQKGEKEGALRVSSARQKVTSLLVLFRNCVFSLLLVSLLCCFAEGAKPKDGRPVTYGSAVSLVHVLSGFKLFSGKISWGSGSGQQAVTAIPSADKAAAANMLWIVSAPSSGFRRKPLDSPVLVAETAGLQGTSSQLVPALVTPGAAGEPVRCGSVILLEHGSSRGTLQATGASSPISSQKEVDHTPEK</sequence>
<evidence type="ECO:0000313" key="5">
    <source>
        <dbReference type="EMBL" id="CBZ54061.1"/>
    </source>
</evidence>
<dbReference type="PANTHER" id="PTHR46809">
    <property type="entry name" value="STROMAL CELL-DERIVED FACTOR 2-LIKE PROTEIN"/>
    <property type="match status" value="1"/>
</dbReference>
<feature type="domain" description="MIR" evidence="4">
    <location>
        <begin position="85"/>
        <end position="142"/>
    </location>
</feature>
<gene>
    <name evidence="5" type="ORF">NCLIV_044950</name>
</gene>
<dbReference type="SUPFAM" id="SSF82109">
    <property type="entry name" value="MIR domain"/>
    <property type="match status" value="1"/>
</dbReference>
<evidence type="ECO:0000313" key="6">
    <source>
        <dbReference type="Proteomes" id="UP000007494"/>
    </source>
</evidence>
<dbReference type="Gene3D" id="2.80.10.50">
    <property type="match status" value="1"/>
</dbReference>
<reference evidence="6" key="1">
    <citation type="journal article" date="2012" name="PLoS Pathog.">
        <title>Comparative genomics of the apicomplexan parasites Toxoplasma gondii and Neospora caninum: Coccidia differing in host range and transmission strategy.</title>
        <authorList>
            <person name="Reid A.J."/>
            <person name="Vermont S.J."/>
            <person name="Cotton J.A."/>
            <person name="Harris D."/>
            <person name="Hill-Cawthorne G.A."/>
            <person name="Konen-Waisman S."/>
            <person name="Latham S.M."/>
            <person name="Mourier T."/>
            <person name="Norton R."/>
            <person name="Quail M.A."/>
            <person name="Sanders M."/>
            <person name="Shanmugam D."/>
            <person name="Sohal A."/>
            <person name="Wasmuth J.D."/>
            <person name="Brunk B."/>
            <person name="Grigg M.E."/>
            <person name="Howard J.C."/>
            <person name="Parkinson J."/>
            <person name="Roos D.S."/>
            <person name="Trees A.J."/>
            <person name="Berriman M."/>
            <person name="Pain A."/>
            <person name="Wastling J.M."/>
        </authorList>
    </citation>
    <scope>NUCLEOTIDE SEQUENCE [LARGE SCALE GENOMIC DNA]</scope>
    <source>
        <strain evidence="6">Liverpool</strain>
    </source>
</reference>
<dbReference type="InterPro" id="IPR036300">
    <property type="entry name" value="MIR_dom_sf"/>
</dbReference>
<dbReference type="RefSeq" id="XP_003884092.1">
    <property type="nucleotide sequence ID" value="XM_003884043.1"/>
</dbReference>
<evidence type="ECO:0000259" key="4">
    <source>
        <dbReference type="PROSITE" id="PS50919"/>
    </source>
</evidence>
<keyword evidence="1" id="KW-0732">Signal</keyword>
<evidence type="ECO:0000256" key="1">
    <source>
        <dbReference type="ARBA" id="ARBA00022729"/>
    </source>
</evidence>
<organism evidence="5 6">
    <name type="scientific">Neospora caninum (strain Liverpool)</name>
    <dbReference type="NCBI Taxonomy" id="572307"/>
    <lineage>
        <taxon>Eukaryota</taxon>
        <taxon>Sar</taxon>
        <taxon>Alveolata</taxon>
        <taxon>Apicomplexa</taxon>
        <taxon>Conoidasida</taxon>
        <taxon>Coccidia</taxon>
        <taxon>Eucoccidiorida</taxon>
        <taxon>Eimeriorina</taxon>
        <taxon>Sarcocystidae</taxon>
        <taxon>Neospora</taxon>
    </lineage>
</organism>
<evidence type="ECO:0000256" key="2">
    <source>
        <dbReference type="ARBA" id="ARBA00022737"/>
    </source>
</evidence>
<dbReference type="PANTHER" id="PTHR46809:SF2">
    <property type="entry name" value="GH21273P"/>
    <property type="match status" value="1"/>
</dbReference>
<feature type="compositionally biased region" description="Polar residues" evidence="3">
    <location>
        <begin position="200"/>
        <end position="213"/>
    </location>
</feature>
<protein>
    <recommendedName>
        <fullName evidence="4">MIR domain-containing protein</fullName>
    </recommendedName>
</protein>